<dbReference type="GO" id="GO:0016780">
    <property type="term" value="F:phosphotransferase activity, for other substituted phosphate groups"/>
    <property type="evidence" value="ECO:0007669"/>
    <property type="project" value="TreeGrafter"/>
</dbReference>
<dbReference type="Pfam" id="PF02397">
    <property type="entry name" value="Bac_transf"/>
    <property type="match status" value="1"/>
</dbReference>
<evidence type="ECO:0000256" key="1">
    <source>
        <dbReference type="ARBA" id="ARBA00004141"/>
    </source>
</evidence>
<evidence type="ECO:0000259" key="7">
    <source>
        <dbReference type="Pfam" id="PF02397"/>
    </source>
</evidence>
<protein>
    <recommendedName>
        <fullName evidence="7">Bacterial sugar transferase domain-containing protein</fullName>
    </recommendedName>
</protein>
<feature type="transmembrane region" description="Helical" evidence="6">
    <location>
        <begin position="69"/>
        <end position="92"/>
    </location>
</feature>
<dbReference type="AlphaFoldDB" id="A0A0F9Q2J5"/>
<evidence type="ECO:0000256" key="2">
    <source>
        <dbReference type="ARBA" id="ARBA00022679"/>
    </source>
</evidence>
<dbReference type="NCBIfam" id="TIGR03025">
    <property type="entry name" value="EPS_sugtrans"/>
    <property type="match status" value="1"/>
</dbReference>
<dbReference type="GO" id="GO:0016020">
    <property type="term" value="C:membrane"/>
    <property type="evidence" value="ECO:0007669"/>
    <property type="project" value="UniProtKB-SubCell"/>
</dbReference>
<keyword evidence="5 6" id="KW-0472">Membrane</keyword>
<dbReference type="InterPro" id="IPR003362">
    <property type="entry name" value="Bact_transf"/>
</dbReference>
<dbReference type="InterPro" id="IPR017475">
    <property type="entry name" value="EPS_sugar_tfrase"/>
</dbReference>
<dbReference type="PANTHER" id="PTHR30576:SF0">
    <property type="entry name" value="UNDECAPRENYL-PHOSPHATE N-ACETYLGALACTOSAMINYL 1-PHOSPHATE TRANSFERASE-RELATED"/>
    <property type="match status" value="1"/>
</dbReference>
<reference evidence="8" key="1">
    <citation type="journal article" date="2015" name="Nature">
        <title>Complex archaea that bridge the gap between prokaryotes and eukaryotes.</title>
        <authorList>
            <person name="Spang A."/>
            <person name="Saw J.H."/>
            <person name="Jorgensen S.L."/>
            <person name="Zaremba-Niedzwiedzka K."/>
            <person name="Martijn J."/>
            <person name="Lind A.E."/>
            <person name="van Eijk R."/>
            <person name="Schleper C."/>
            <person name="Guy L."/>
            <person name="Ettema T.J."/>
        </authorList>
    </citation>
    <scope>NUCLEOTIDE SEQUENCE</scope>
</reference>
<sequence>MLTQQNKDSAPIDLLPYILDLLVVNIFAYFLPKVLQHPITFHIYLSISWISIALLINFYEVYRYNKLAYIFRLLFVQFVFFSLVSFAFIGFFKQTNIGRLNIGYFLILVGLTISLIKLTRFIYVRNYRQNIKKDFKKVIVIGKNDKTKQLINVFGERTDFGYNFIKQFYPKDEGYQIADCFSYILKHEIDEVYCSIEELSDEDFYELINFGDKNFKTIKFIPDNKQIFSKKLNFEYLDYVPVLSLKENPLAIRFNPVLKRGFDIIFSTLVIMLVLSWLIPIIALFIKIESKGPIFFVQNRKGSDFQFFACYKFRSMAQNKNSDNQQASKNDMRITKVGKFIRKTSLDELPQFFNVFLGSMSVVGPRPLMIRHTEDYMDRIDKFMLRHHVKPGITGLAQVRGYRGEIEVDSDMINRVRLDIFYVENWSLFLDIRIIIQTMLNVVQGEEKAY</sequence>
<dbReference type="EMBL" id="LAZR01004567">
    <property type="protein sequence ID" value="KKN07471.1"/>
    <property type="molecule type" value="Genomic_DNA"/>
</dbReference>
<evidence type="ECO:0000256" key="6">
    <source>
        <dbReference type="SAM" id="Phobius"/>
    </source>
</evidence>
<evidence type="ECO:0000256" key="5">
    <source>
        <dbReference type="ARBA" id="ARBA00023136"/>
    </source>
</evidence>
<dbReference type="PANTHER" id="PTHR30576">
    <property type="entry name" value="COLANIC BIOSYNTHESIS UDP-GLUCOSE LIPID CARRIER TRANSFERASE"/>
    <property type="match status" value="1"/>
</dbReference>
<organism evidence="8">
    <name type="scientific">marine sediment metagenome</name>
    <dbReference type="NCBI Taxonomy" id="412755"/>
    <lineage>
        <taxon>unclassified sequences</taxon>
        <taxon>metagenomes</taxon>
        <taxon>ecological metagenomes</taxon>
    </lineage>
</organism>
<proteinExistence type="predicted"/>
<keyword evidence="3 6" id="KW-0812">Transmembrane</keyword>
<keyword evidence="2" id="KW-0808">Transferase</keyword>
<accession>A0A0F9Q2J5</accession>
<evidence type="ECO:0000256" key="4">
    <source>
        <dbReference type="ARBA" id="ARBA00022989"/>
    </source>
</evidence>
<feature type="transmembrane region" description="Helical" evidence="6">
    <location>
        <begin position="12"/>
        <end position="31"/>
    </location>
</feature>
<evidence type="ECO:0000313" key="8">
    <source>
        <dbReference type="EMBL" id="KKN07471.1"/>
    </source>
</evidence>
<feature type="transmembrane region" description="Helical" evidence="6">
    <location>
        <begin position="264"/>
        <end position="286"/>
    </location>
</feature>
<comment type="caution">
    <text evidence="8">The sequence shown here is derived from an EMBL/GenBank/DDBJ whole genome shotgun (WGS) entry which is preliminary data.</text>
</comment>
<feature type="domain" description="Bacterial sugar transferase" evidence="7">
    <location>
        <begin position="259"/>
        <end position="443"/>
    </location>
</feature>
<evidence type="ECO:0000256" key="3">
    <source>
        <dbReference type="ARBA" id="ARBA00022692"/>
    </source>
</evidence>
<comment type="subcellular location">
    <subcellularLocation>
        <location evidence="1">Membrane</location>
        <topology evidence="1">Multi-pass membrane protein</topology>
    </subcellularLocation>
</comment>
<feature type="transmembrane region" description="Helical" evidence="6">
    <location>
        <begin position="104"/>
        <end position="123"/>
    </location>
</feature>
<feature type="transmembrane region" description="Helical" evidence="6">
    <location>
        <begin position="43"/>
        <end position="62"/>
    </location>
</feature>
<name>A0A0F9Q2J5_9ZZZZ</name>
<keyword evidence="4 6" id="KW-1133">Transmembrane helix</keyword>
<gene>
    <name evidence="8" type="ORF">LCGC14_1066610</name>
</gene>